<dbReference type="HOGENOM" id="CLU_586683_0_0_1"/>
<proteinExistence type="predicted"/>
<dbReference type="InParanoid" id="B0DI57"/>
<dbReference type="EMBL" id="DS547112">
    <property type="protein sequence ID" value="EDR05518.1"/>
    <property type="molecule type" value="Genomic_DNA"/>
</dbReference>
<organism evidence="2">
    <name type="scientific">Laccaria bicolor (strain S238N-H82 / ATCC MYA-4686)</name>
    <name type="common">Bicoloured deceiver</name>
    <name type="synonym">Laccaria laccata var. bicolor</name>
    <dbReference type="NCBI Taxonomy" id="486041"/>
    <lineage>
        <taxon>Eukaryota</taxon>
        <taxon>Fungi</taxon>
        <taxon>Dikarya</taxon>
        <taxon>Basidiomycota</taxon>
        <taxon>Agaricomycotina</taxon>
        <taxon>Agaricomycetes</taxon>
        <taxon>Agaricomycetidae</taxon>
        <taxon>Agaricales</taxon>
        <taxon>Agaricineae</taxon>
        <taxon>Hydnangiaceae</taxon>
        <taxon>Laccaria</taxon>
    </lineage>
</organism>
<name>B0DI57_LACBS</name>
<keyword evidence="2" id="KW-1185">Reference proteome</keyword>
<sequence>MSLTRKLCLHTDPNTGVKCNFFHWLAGSRTPSLSPHLASTSQLPAVDQPVLLTSISDAAGAPPASQKQSCITMGCSSTRIRKGCGRRMCKAHCLEAGGCANPAHKASQSTTAPYTVAVPPPPTPVFPVHMNPIGVPRSTPAGFIEPNPPQGPLNGAASSSCVPRNARTEPAFASHMTELYTAQMAREEQMTEDRRQVEATRWESKRKVQQTAFVYARMEDGVTPVPFEVQEGFVWPHFILNKAVLELAGFVDIAADTRFNIFRFNLGHWTLVKLNHVVELKDTPHIFIKATTVQRCHDFEVFRATTSSSATSPNICTNLAGERAYVRKKTVEFELSQASRASSVKNKHNLSPDHLFSTPKRLRYLPDDSPTPTLARYCPPVSRKFVGKAGLGATRVVKKSAAAKERELIESYESDSGLELTDLDLTKPFLLRNSSGVASTSQSTSSSVAPASTVARSIMPASTAHT</sequence>
<dbReference type="Proteomes" id="UP000001194">
    <property type="component" value="Unassembled WGS sequence"/>
</dbReference>
<dbReference type="AlphaFoldDB" id="B0DI57"/>
<gene>
    <name evidence="1" type="ORF">LACBIDRAFT_329483</name>
</gene>
<dbReference type="RefSeq" id="XP_001883622.1">
    <property type="nucleotide sequence ID" value="XM_001883587.1"/>
</dbReference>
<evidence type="ECO:0000313" key="1">
    <source>
        <dbReference type="EMBL" id="EDR05518.1"/>
    </source>
</evidence>
<protein>
    <submittedName>
        <fullName evidence="1">Predicted protein</fullName>
    </submittedName>
</protein>
<accession>B0DI57</accession>
<dbReference type="GeneID" id="6079294"/>
<reference evidence="1 2" key="1">
    <citation type="journal article" date="2008" name="Nature">
        <title>The genome of Laccaria bicolor provides insights into mycorrhizal symbiosis.</title>
        <authorList>
            <person name="Martin F."/>
            <person name="Aerts A."/>
            <person name="Ahren D."/>
            <person name="Brun A."/>
            <person name="Danchin E.G.J."/>
            <person name="Duchaussoy F."/>
            <person name="Gibon J."/>
            <person name="Kohler A."/>
            <person name="Lindquist E."/>
            <person name="Pereda V."/>
            <person name="Salamov A."/>
            <person name="Shapiro H.J."/>
            <person name="Wuyts J."/>
            <person name="Blaudez D."/>
            <person name="Buee M."/>
            <person name="Brokstein P."/>
            <person name="Canbaeck B."/>
            <person name="Cohen D."/>
            <person name="Courty P.E."/>
            <person name="Coutinho P.M."/>
            <person name="Delaruelle C."/>
            <person name="Detter J.C."/>
            <person name="Deveau A."/>
            <person name="DiFazio S."/>
            <person name="Duplessis S."/>
            <person name="Fraissinet-Tachet L."/>
            <person name="Lucic E."/>
            <person name="Frey-Klett P."/>
            <person name="Fourrey C."/>
            <person name="Feussner I."/>
            <person name="Gay G."/>
            <person name="Grimwood J."/>
            <person name="Hoegger P.J."/>
            <person name="Jain P."/>
            <person name="Kilaru S."/>
            <person name="Labbe J."/>
            <person name="Lin Y.C."/>
            <person name="Legue V."/>
            <person name="Le Tacon F."/>
            <person name="Marmeisse R."/>
            <person name="Melayah D."/>
            <person name="Montanini B."/>
            <person name="Muratet M."/>
            <person name="Nehls U."/>
            <person name="Niculita-Hirzel H."/>
            <person name="Oudot-Le Secq M.P."/>
            <person name="Peter M."/>
            <person name="Quesneville H."/>
            <person name="Rajashekar B."/>
            <person name="Reich M."/>
            <person name="Rouhier N."/>
            <person name="Schmutz J."/>
            <person name="Yin T."/>
            <person name="Chalot M."/>
            <person name="Henrissat B."/>
            <person name="Kuees U."/>
            <person name="Lucas S."/>
            <person name="Van de Peer Y."/>
            <person name="Podila G.K."/>
            <person name="Polle A."/>
            <person name="Pukkila P.J."/>
            <person name="Richardson P.M."/>
            <person name="Rouze P."/>
            <person name="Sanders I.R."/>
            <person name="Stajich J.E."/>
            <person name="Tunlid A."/>
            <person name="Tuskan G."/>
            <person name="Grigoriev I.V."/>
        </authorList>
    </citation>
    <scope>NUCLEOTIDE SEQUENCE [LARGE SCALE GENOMIC DNA]</scope>
    <source>
        <strain evidence="2">S238N-H82 / ATCC MYA-4686</strain>
    </source>
</reference>
<dbReference type="OrthoDB" id="2950077at2759"/>
<dbReference type="KEGG" id="lbc:LACBIDRAFT_329483"/>
<evidence type="ECO:0000313" key="2">
    <source>
        <dbReference type="Proteomes" id="UP000001194"/>
    </source>
</evidence>